<sequence length="181" mass="20863">MDKEPQTIKKAIFAGGCFWCMEPPFEKLPGVVSVVSGYTGGTVKNPSYEQVTSGITGHLEAVEISYDPEQISYPELLEVFWRNIDPTDDGGQFIDRGSQYRSAIFYLDEEQRRQAEQSREELARSGKFKRPIVTEILPASAFYPAEAYHQDYYKENPLRYRFYRSGSGRDLFLEKTWKDSE</sequence>
<dbReference type="HAMAP" id="MF_01401">
    <property type="entry name" value="MsrA"/>
    <property type="match status" value="1"/>
</dbReference>
<dbReference type="AlphaFoldDB" id="A0A0B5FGV6"/>
<dbReference type="EC" id="1.8.4.11" evidence="4"/>
<dbReference type="KEGG" id="gsb:GSUB_08320"/>
<evidence type="ECO:0000256" key="4">
    <source>
        <dbReference type="HAMAP-Rule" id="MF_01401"/>
    </source>
</evidence>
<comment type="catalytic activity">
    <reaction evidence="3 4">
        <text>[thioredoxin]-disulfide + L-methionine + H2O = L-methionine (S)-S-oxide + [thioredoxin]-dithiol</text>
        <dbReference type="Rhea" id="RHEA:19993"/>
        <dbReference type="Rhea" id="RHEA-COMP:10698"/>
        <dbReference type="Rhea" id="RHEA-COMP:10700"/>
        <dbReference type="ChEBI" id="CHEBI:15377"/>
        <dbReference type="ChEBI" id="CHEBI:29950"/>
        <dbReference type="ChEBI" id="CHEBI:50058"/>
        <dbReference type="ChEBI" id="CHEBI:57844"/>
        <dbReference type="ChEBI" id="CHEBI:58772"/>
        <dbReference type="EC" id="1.8.4.11"/>
    </reaction>
</comment>
<dbReference type="HOGENOM" id="CLU_031040_10_1_7"/>
<proteinExistence type="inferred from homology"/>
<dbReference type="Gene3D" id="3.30.1060.10">
    <property type="entry name" value="Peptide methionine sulphoxide reductase MsrA"/>
    <property type="match status" value="1"/>
</dbReference>
<evidence type="ECO:0000313" key="6">
    <source>
        <dbReference type="EMBL" id="AJF06558.1"/>
    </source>
</evidence>
<comment type="similarity">
    <text evidence="4">Belongs to the MsrA Met sulfoxide reductase family.</text>
</comment>
<dbReference type="Proteomes" id="UP000035036">
    <property type="component" value="Chromosome"/>
</dbReference>
<evidence type="ECO:0000256" key="2">
    <source>
        <dbReference type="ARBA" id="ARBA00047806"/>
    </source>
</evidence>
<evidence type="ECO:0000256" key="3">
    <source>
        <dbReference type="ARBA" id="ARBA00048782"/>
    </source>
</evidence>
<reference evidence="6 7" key="1">
    <citation type="journal article" date="2015" name="Genome Announc.">
        <title>Genomes of Geoalkalibacter ferrihydriticus Z-0531T and Geoalkalibacter subterraneus Red1T, Two Haloalkaliphilic Metal-Reducing Deltaproteobacteria.</title>
        <authorList>
            <person name="Badalamenti J.P."/>
            <person name="Krajmalnik-Brown R."/>
            <person name="Torres C.I."/>
            <person name="Bond D.R."/>
        </authorList>
    </citation>
    <scope>NUCLEOTIDE SEQUENCE [LARGE SCALE GENOMIC DNA]</scope>
    <source>
        <strain evidence="6 7">Red1</strain>
    </source>
</reference>
<dbReference type="SUPFAM" id="SSF55068">
    <property type="entry name" value="Peptide methionine sulfoxide reductase"/>
    <property type="match status" value="1"/>
</dbReference>
<evidence type="ECO:0000313" key="7">
    <source>
        <dbReference type="Proteomes" id="UP000035036"/>
    </source>
</evidence>
<dbReference type="PANTHER" id="PTHR43774:SF1">
    <property type="entry name" value="PEPTIDE METHIONINE SULFOXIDE REDUCTASE MSRA 2"/>
    <property type="match status" value="1"/>
</dbReference>
<dbReference type="RefSeq" id="WP_040200217.1">
    <property type="nucleotide sequence ID" value="NZ_CP010311.1"/>
</dbReference>
<feature type="domain" description="Peptide methionine sulphoxide reductase MsrA" evidence="5">
    <location>
        <begin position="10"/>
        <end position="161"/>
    </location>
</feature>
<dbReference type="InterPro" id="IPR036509">
    <property type="entry name" value="Met_Sox_Rdtase_MsrA_sf"/>
</dbReference>
<name>A0A0B5FGV6_9BACT</name>
<organism evidence="6 7">
    <name type="scientific">Geoalkalibacter subterraneus</name>
    <dbReference type="NCBI Taxonomy" id="483547"/>
    <lineage>
        <taxon>Bacteria</taxon>
        <taxon>Pseudomonadati</taxon>
        <taxon>Thermodesulfobacteriota</taxon>
        <taxon>Desulfuromonadia</taxon>
        <taxon>Desulfuromonadales</taxon>
        <taxon>Geoalkalibacteraceae</taxon>
        <taxon>Geoalkalibacter</taxon>
    </lineage>
</organism>
<evidence type="ECO:0000256" key="1">
    <source>
        <dbReference type="ARBA" id="ARBA00023002"/>
    </source>
</evidence>
<comment type="catalytic activity">
    <reaction evidence="2 4">
        <text>L-methionyl-[protein] + [thioredoxin]-disulfide + H2O = L-methionyl-(S)-S-oxide-[protein] + [thioredoxin]-dithiol</text>
        <dbReference type="Rhea" id="RHEA:14217"/>
        <dbReference type="Rhea" id="RHEA-COMP:10698"/>
        <dbReference type="Rhea" id="RHEA-COMP:10700"/>
        <dbReference type="Rhea" id="RHEA-COMP:12313"/>
        <dbReference type="Rhea" id="RHEA-COMP:12315"/>
        <dbReference type="ChEBI" id="CHEBI:15377"/>
        <dbReference type="ChEBI" id="CHEBI:16044"/>
        <dbReference type="ChEBI" id="CHEBI:29950"/>
        <dbReference type="ChEBI" id="CHEBI:44120"/>
        <dbReference type="ChEBI" id="CHEBI:50058"/>
        <dbReference type="EC" id="1.8.4.11"/>
    </reaction>
</comment>
<dbReference type="GO" id="GO:0008113">
    <property type="term" value="F:peptide-methionine (S)-S-oxide reductase activity"/>
    <property type="evidence" value="ECO:0007669"/>
    <property type="project" value="UniProtKB-UniRule"/>
</dbReference>
<gene>
    <name evidence="4" type="primary">msrA</name>
    <name evidence="6" type="ORF">GSUB_08320</name>
</gene>
<evidence type="ECO:0000259" key="5">
    <source>
        <dbReference type="Pfam" id="PF01625"/>
    </source>
</evidence>
<dbReference type="GO" id="GO:0033744">
    <property type="term" value="F:L-methionine:thioredoxin-disulfide S-oxidoreductase activity"/>
    <property type="evidence" value="ECO:0007669"/>
    <property type="project" value="RHEA"/>
</dbReference>
<dbReference type="NCBIfam" id="TIGR00401">
    <property type="entry name" value="msrA"/>
    <property type="match status" value="1"/>
</dbReference>
<keyword evidence="7" id="KW-1185">Reference proteome</keyword>
<dbReference type="STRING" id="483547.GSUB_08320"/>
<keyword evidence="1 4" id="KW-0560">Oxidoreductase</keyword>
<comment type="function">
    <text evidence="4">Has an important function as a repair enzyme for proteins that have been inactivated by oxidation. Catalyzes the reversible oxidation-reduction of methionine sulfoxide in proteins to methionine.</text>
</comment>
<dbReference type="Pfam" id="PF01625">
    <property type="entry name" value="PMSR"/>
    <property type="match status" value="1"/>
</dbReference>
<dbReference type="PANTHER" id="PTHR43774">
    <property type="entry name" value="PEPTIDE METHIONINE SULFOXIDE REDUCTASE"/>
    <property type="match status" value="1"/>
</dbReference>
<feature type="active site" evidence="4">
    <location>
        <position position="17"/>
    </location>
</feature>
<dbReference type="InterPro" id="IPR002569">
    <property type="entry name" value="Met_Sox_Rdtase_MsrA_dom"/>
</dbReference>
<accession>A0A0B5FGV6</accession>
<dbReference type="EMBL" id="CP010311">
    <property type="protein sequence ID" value="AJF06558.1"/>
    <property type="molecule type" value="Genomic_DNA"/>
</dbReference>
<protein>
    <recommendedName>
        <fullName evidence="4">Peptide methionine sulfoxide reductase MsrA</fullName>
        <shortName evidence="4">Protein-methionine-S-oxide reductase</shortName>
        <ecNumber evidence="4">1.8.4.11</ecNumber>
    </recommendedName>
    <alternativeName>
        <fullName evidence="4">Peptide-methionine (S)-S-oxide reductase</fullName>
        <shortName evidence="4">Peptide Met(O) reductase</shortName>
    </alternativeName>
</protein>